<keyword evidence="2 4" id="KW-0547">Nucleotide-binding</keyword>
<dbReference type="GO" id="GO:0046872">
    <property type="term" value="F:metal ion binding"/>
    <property type="evidence" value="ECO:0007669"/>
    <property type="project" value="UniProtKB-KW"/>
</dbReference>
<keyword evidence="6" id="KW-0436">Ligase</keyword>
<comment type="caution">
    <text evidence="6">The sequence shown here is derived from an EMBL/GenBank/DDBJ whole genome shotgun (WGS) entry which is preliminary data.</text>
</comment>
<evidence type="ECO:0000313" key="6">
    <source>
        <dbReference type="EMBL" id="MCG4747454.1"/>
    </source>
</evidence>
<evidence type="ECO:0000313" key="7">
    <source>
        <dbReference type="Proteomes" id="UP001299608"/>
    </source>
</evidence>
<dbReference type="Gene3D" id="3.40.50.10420">
    <property type="entry name" value="NagB/RpiA/CoA transferase-like"/>
    <property type="match status" value="1"/>
</dbReference>
<organism evidence="6 7">
    <name type="scientific">Enterocloster aldenensis</name>
    <dbReference type="NCBI Taxonomy" id="358742"/>
    <lineage>
        <taxon>Bacteria</taxon>
        <taxon>Bacillati</taxon>
        <taxon>Bacillota</taxon>
        <taxon>Clostridia</taxon>
        <taxon>Lachnospirales</taxon>
        <taxon>Lachnospiraceae</taxon>
        <taxon>Enterocloster</taxon>
    </lineage>
</organism>
<name>A0AAW5BXA0_9FIRM</name>
<dbReference type="GO" id="GO:0005524">
    <property type="term" value="F:ATP binding"/>
    <property type="evidence" value="ECO:0007669"/>
    <property type="project" value="UniProtKB-KW"/>
</dbReference>
<feature type="binding site" evidence="4">
    <location>
        <begin position="146"/>
        <end position="154"/>
    </location>
    <ligand>
        <name>ATP</name>
        <dbReference type="ChEBI" id="CHEBI:30616"/>
    </ligand>
</feature>
<dbReference type="EC" id="6.3.3.2" evidence="5"/>
<keyword evidence="3 4" id="KW-0067">ATP-binding</keyword>
<reference evidence="6" key="1">
    <citation type="submission" date="2022-01" db="EMBL/GenBank/DDBJ databases">
        <title>Collection of gut derived symbiotic bacterial strains cultured from healthy donors.</title>
        <authorList>
            <person name="Lin H."/>
            <person name="Kohout C."/>
            <person name="Waligurski E."/>
            <person name="Pamer E.G."/>
        </authorList>
    </citation>
    <scope>NUCLEOTIDE SEQUENCE</scope>
    <source>
        <strain evidence="6">DFI.6.55</strain>
    </source>
</reference>
<dbReference type="InterPro" id="IPR037171">
    <property type="entry name" value="NagB/RpiA_transferase-like"/>
</dbReference>
<feature type="binding site" evidence="4">
    <location>
        <position position="64"/>
    </location>
    <ligand>
        <name>substrate</name>
    </ligand>
</feature>
<dbReference type="InterPro" id="IPR002698">
    <property type="entry name" value="FTHF_cligase"/>
</dbReference>
<dbReference type="NCBIfam" id="TIGR02727">
    <property type="entry name" value="MTHFS_bact"/>
    <property type="match status" value="1"/>
</dbReference>
<dbReference type="PIRSF" id="PIRSF006806">
    <property type="entry name" value="FTHF_cligase"/>
    <property type="match status" value="1"/>
</dbReference>
<evidence type="ECO:0000256" key="3">
    <source>
        <dbReference type="ARBA" id="ARBA00022840"/>
    </source>
</evidence>
<feature type="binding site" evidence="4">
    <location>
        <position position="69"/>
    </location>
    <ligand>
        <name>substrate</name>
    </ligand>
</feature>
<dbReference type="Pfam" id="PF01812">
    <property type="entry name" value="5-FTHF_cyc-lig"/>
    <property type="match status" value="1"/>
</dbReference>
<comment type="cofactor">
    <cofactor evidence="5">
        <name>Mg(2+)</name>
        <dbReference type="ChEBI" id="CHEBI:18420"/>
    </cofactor>
</comment>
<keyword evidence="5" id="KW-0479">Metal-binding</keyword>
<evidence type="ECO:0000256" key="1">
    <source>
        <dbReference type="ARBA" id="ARBA00010638"/>
    </source>
</evidence>
<evidence type="ECO:0000256" key="4">
    <source>
        <dbReference type="PIRSR" id="PIRSR006806-1"/>
    </source>
</evidence>
<dbReference type="GO" id="GO:0030272">
    <property type="term" value="F:5-formyltetrahydrofolate cyclo-ligase activity"/>
    <property type="evidence" value="ECO:0007669"/>
    <property type="project" value="UniProtKB-EC"/>
</dbReference>
<comment type="catalytic activity">
    <reaction evidence="5">
        <text>(6S)-5-formyl-5,6,7,8-tetrahydrofolate + ATP = (6R)-5,10-methenyltetrahydrofolate + ADP + phosphate</text>
        <dbReference type="Rhea" id="RHEA:10488"/>
        <dbReference type="ChEBI" id="CHEBI:30616"/>
        <dbReference type="ChEBI" id="CHEBI:43474"/>
        <dbReference type="ChEBI" id="CHEBI:57455"/>
        <dbReference type="ChEBI" id="CHEBI:57457"/>
        <dbReference type="ChEBI" id="CHEBI:456216"/>
        <dbReference type="EC" id="6.3.3.2"/>
    </reaction>
</comment>
<dbReference type="PANTHER" id="PTHR23407:SF1">
    <property type="entry name" value="5-FORMYLTETRAHYDROFOLATE CYCLO-LIGASE"/>
    <property type="match status" value="1"/>
</dbReference>
<dbReference type="RefSeq" id="WP_235957620.1">
    <property type="nucleotide sequence ID" value="NZ_JAAITT010000004.1"/>
</dbReference>
<keyword evidence="5" id="KW-0460">Magnesium</keyword>
<protein>
    <recommendedName>
        <fullName evidence="5">5-formyltetrahydrofolate cyclo-ligase</fullName>
        <ecNumber evidence="5">6.3.3.2</ecNumber>
    </recommendedName>
</protein>
<comment type="similarity">
    <text evidence="1 5">Belongs to the 5-formyltetrahydrofolate cyclo-ligase family.</text>
</comment>
<sequence>MEGNMEKEVGRKKEGNRKQELRKLVRLQVSGLNHEYCIQADQAICQAVTGLDEYHKAVTVFIFVGTEGEINTRPIITHALEHGKQVAVPKCISKGVMEACLIDSLEDLEDGSYGIQEPRNDAVRIQPEEIDLAVIPCCTCSQTGRRLGYGGGYYDRYLGRVAGVKAVICRDRIMRDDIPVEEHDQAVDMVISEAGIWRMT</sequence>
<evidence type="ECO:0000256" key="5">
    <source>
        <dbReference type="RuleBase" id="RU361279"/>
    </source>
</evidence>
<feature type="binding site" evidence="4">
    <location>
        <begin position="18"/>
        <end position="22"/>
    </location>
    <ligand>
        <name>ATP</name>
        <dbReference type="ChEBI" id="CHEBI:30616"/>
    </ligand>
</feature>
<dbReference type="GO" id="GO:0035999">
    <property type="term" value="P:tetrahydrofolate interconversion"/>
    <property type="evidence" value="ECO:0007669"/>
    <property type="project" value="TreeGrafter"/>
</dbReference>
<dbReference type="Proteomes" id="UP001299608">
    <property type="component" value="Unassembled WGS sequence"/>
</dbReference>
<accession>A0AAW5BXA0</accession>
<dbReference type="EMBL" id="JAKNGE010000024">
    <property type="protein sequence ID" value="MCG4747454.1"/>
    <property type="molecule type" value="Genomic_DNA"/>
</dbReference>
<evidence type="ECO:0000256" key="2">
    <source>
        <dbReference type="ARBA" id="ARBA00022741"/>
    </source>
</evidence>
<gene>
    <name evidence="6" type="ORF">L0N08_18670</name>
</gene>
<dbReference type="PANTHER" id="PTHR23407">
    <property type="entry name" value="ATPASE INHIBITOR/5-FORMYLTETRAHYDROFOLATE CYCLO-LIGASE"/>
    <property type="match status" value="1"/>
</dbReference>
<dbReference type="InterPro" id="IPR024185">
    <property type="entry name" value="FTHF_cligase-like_sf"/>
</dbReference>
<dbReference type="AlphaFoldDB" id="A0AAW5BXA0"/>
<dbReference type="SUPFAM" id="SSF100950">
    <property type="entry name" value="NagB/RpiA/CoA transferase-like"/>
    <property type="match status" value="1"/>
</dbReference>
<proteinExistence type="inferred from homology"/>
<dbReference type="GO" id="GO:0009396">
    <property type="term" value="P:folic acid-containing compound biosynthetic process"/>
    <property type="evidence" value="ECO:0007669"/>
    <property type="project" value="TreeGrafter"/>
</dbReference>